<dbReference type="Proteomes" id="UP001596380">
    <property type="component" value="Unassembled WGS sequence"/>
</dbReference>
<dbReference type="RefSeq" id="WP_160820659.1">
    <property type="nucleotide sequence ID" value="NZ_JBHSXE010000001.1"/>
</dbReference>
<evidence type="ECO:0000256" key="1">
    <source>
        <dbReference type="SAM" id="MobiDB-lite"/>
    </source>
</evidence>
<proteinExistence type="predicted"/>
<organism evidence="2 3">
    <name type="scientific">Actinomadura yumaensis</name>
    <dbReference type="NCBI Taxonomy" id="111807"/>
    <lineage>
        <taxon>Bacteria</taxon>
        <taxon>Bacillati</taxon>
        <taxon>Actinomycetota</taxon>
        <taxon>Actinomycetes</taxon>
        <taxon>Streptosporangiales</taxon>
        <taxon>Thermomonosporaceae</taxon>
        <taxon>Actinomadura</taxon>
    </lineage>
</organism>
<comment type="caution">
    <text evidence="2">The sequence shown here is derived from an EMBL/GenBank/DDBJ whole genome shotgun (WGS) entry which is preliminary data.</text>
</comment>
<accession>A0ABW2CH18</accession>
<protein>
    <submittedName>
        <fullName evidence="2">Uncharacterized protein</fullName>
    </submittedName>
</protein>
<reference evidence="3" key="1">
    <citation type="journal article" date="2019" name="Int. J. Syst. Evol. Microbiol.">
        <title>The Global Catalogue of Microorganisms (GCM) 10K type strain sequencing project: providing services to taxonomists for standard genome sequencing and annotation.</title>
        <authorList>
            <consortium name="The Broad Institute Genomics Platform"/>
            <consortium name="The Broad Institute Genome Sequencing Center for Infectious Disease"/>
            <person name="Wu L."/>
            <person name="Ma J."/>
        </authorList>
    </citation>
    <scope>NUCLEOTIDE SEQUENCE [LARGE SCALE GENOMIC DNA]</scope>
    <source>
        <strain evidence="3">JCM 3369</strain>
    </source>
</reference>
<evidence type="ECO:0000313" key="3">
    <source>
        <dbReference type="Proteomes" id="UP001596380"/>
    </source>
</evidence>
<feature type="region of interest" description="Disordered" evidence="1">
    <location>
        <begin position="142"/>
        <end position="185"/>
    </location>
</feature>
<sequence>MAVTRKAGGLGRLSMAKPCRALDFTHQFKWLYLEMLYEEITHKDGCLRGKVEPDNGLLYMVGLLNFLNRQTGEVFVSRRRLGEDMGIHSNGAPLKAALDAYLEHGFLVKKGHRNRTDLLAVTFPEALRGKYPDLEDAVMGPLLNPPPAAPASGGASAATDSFADPFVPDDERGPKADPFADPFAL</sequence>
<keyword evidence="3" id="KW-1185">Reference proteome</keyword>
<gene>
    <name evidence="2" type="ORF">ACFQKB_10360</name>
</gene>
<dbReference type="EMBL" id="JBHSXS010000004">
    <property type="protein sequence ID" value="MFC6880166.1"/>
    <property type="molecule type" value="Genomic_DNA"/>
</dbReference>
<name>A0ABW2CH18_9ACTN</name>
<evidence type="ECO:0000313" key="2">
    <source>
        <dbReference type="EMBL" id="MFC6880166.1"/>
    </source>
</evidence>